<evidence type="ECO:0000313" key="2">
    <source>
        <dbReference type="EMBL" id="CAH0366885.1"/>
    </source>
</evidence>
<feature type="region of interest" description="Disordered" evidence="1">
    <location>
        <begin position="248"/>
        <end position="314"/>
    </location>
</feature>
<comment type="caution">
    <text evidence="2">The sequence shown here is derived from an EMBL/GenBank/DDBJ whole genome shotgun (WGS) entry which is preliminary data.</text>
</comment>
<dbReference type="Gene3D" id="3.90.190.10">
    <property type="entry name" value="Protein tyrosine phosphatase superfamily"/>
    <property type="match status" value="1"/>
</dbReference>
<proteinExistence type="predicted"/>
<protein>
    <submittedName>
        <fullName evidence="2">Uncharacterized protein</fullName>
    </submittedName>
</protein>
<gene>
    <name evidence="2" type="ORF">PECAL_1P33980</name>
</gene>
<dbReference type="EMBL" id="CAKKNE010000001">
    <property type="protein sequence ID" value="CAH0366885.1"/>
    <property type="molecule type" value="Genomic_DNA"/>
</dbReference>
<name>A0A8J2WFX5_9STRA</name>
<dbReference type="InterPro" id="IPR029021">
    <property type="entry name" value="Prot-tyrosine_phosphatase-like"/>
</dbReference>
<reference evidence="2" key="1">
    <citation type="submission" date="2021-11" db="EMBL/GenBank/DDBJ databases">
        <authorList>
            <consortium name="Genoscope - CEA"/>
            <person name="William W."/>
        </authorList>
    </citation>
    <scope>NUCLEOTIDE SEQUENCE</scope>
</reference>
<dbReference type="AlphaFoldDB" id="A0A8J2WFX5"/>
<accession>A0A8J2WFX5</accession>
<feature type="compositionally biased region" description="Basic and acidic residues" evidence="1">
    <location>
        <begin position="277"/>
        <end position="289"/>
    </location>
</feature>
<sequence length="420" mass="45741">MAEPEPTAEMDTSDAPAEAANNAAAAGFLAPSDLAAAKAQVISKSGKRGWLDWRKCDWDRWGAAPRATAPLEVSEGRAFVLAKVPLKERYDVAYGGEARIHTPHMLIERIQEKKRRLSCVVDATLRRPGDFHDVGDWEDWDVERIELRKDARPCVRVRDAVPLNKDLDNAVVACGKAWKHPSVVVFLSVDGCNTAGLCAVATLIDLCGVAPLDAWNGIRAARPIFSEGHVALLNARYPGNNFSCDAAPAWYGPQAEGDAEDDPEIDDEAPPPQKKRTHEDAAEPPEAKPRNKRPKLRKAAAAAPPPPPNDLRHGDLRTLDVHATAPDGTRSRIGGLSTTFEMCPPALEVRPDAYDKDLPKVARYASFTCTVAGDRAGLAGLLKYLRDRKKAAVLCRGPPRIYLPPQEIGADGGLELRFRE</sequence>
<organism evidence="2 3">
    <name type="scientific">Pelagomonas calceolata</name>
    <dbReference type="NCBI Taxonomy" id="35677"/>
    <lineage>
        <taxon>Eukaryota</taxon>
        <taxon>Sar</taxon>
        <taxon>Stramenopiles</taxon>
        <taxon>Ochrophyta</taxon>
        <taxon>Pelagophyceae</taxon>
        <taxon>Pelagomonadales</taxon>
        <taxon>Pelagomonadaceae</taxon>
        <taxon>Pelagomonas</taxon>
    </lineage>
</organism>
<dbReference type="OrthoDB" id="200924at2759"/>
<keyword evidence="3" id="KW-1185">Reference proteome</keyword>
<dbReference type="Proteomes" id="UP000789595">
    <property type="component" value="Unassembled WGS sequence"/>
</dbReference>
<evidence type="ECO:0000313" key="3">
    <source>
        <dbReference type="Proteomes" id="UP000789595"/>
    </source>
</evidence>
<feature type="compositionally biased region" description="Acidic residues" evidence="1">
    <location>
        <begin position="257"/>
        <end position="269"/>
    </location>
</feature>
<evidence type="ECO:0000256" key="1">
    <source>
        <dbReference type="SAM" id="MobiDB-lite"/>
    </source>
</evidence>